<evidence type="ECO:0008006" key="7">
    <source>
        <dbReference type="Google" id="ProtNLM"/>
    </source>
</evidence>
<evidence type="ECO:0000259" key="2">
    <source>
        <dbReference type="Pfam" id="PF20776"/>
    </source>
</evidence>
<dbReference type="EMBL" id="CDHK01000002">
    <property type="protein sequence ID" value="CEJ56742.1"/>
    <property type="molecule type" value="Genomic_DNA"/>
</dbReference>
<evidence type="ECO:0000313" key="6">
    <source>
        <dbReference type="Proteomes" id="UP000042958"/>
    </source>
</evidence>
<feature type="domain" description="SLS1 C-terminal" evidence="4">
    <location>
        <begin position="414"/>
        <end position="756"/>
    </location>
</feature>
<dbReference type="InterPro" id="IPR048748">
    <property type="entry name" value="SLS1_KH2"/>
</dbReference>
<evidence type="ECO:0000259" key="4">
    <source>
        <dbReference type="Pfam" id="PF20778"/>
    </source>
</evidence>
<dbReference type="InterPro" id="IPR048400">
    <property type="entry name" value="SLS1_N"/>
</dbReference>
<dbReference type="AlphaFoldDB" id="A0A0F7TP33"/>
<dbReference type="Pfam" id="PF20777">
    <property type="entry name" value="KH_SLS1_2"/>
    <property type="match status" value="1"/>
</dbReference>
<dbReference type="InterPro" id="IPR048401">
    <property type="entry name" value="SLS1_C"/>
</dbReference>
<evidence type="ECO:0000256" key="1">
    <source>
        <dbReference type="SAM" id="MobiDB-lite"/>
    </source>
</evidence>
<gene>
    <name evidence="5" type="ORF">PMG11_02941</name>
</gene>
<dbReference type="Pfam" id="PF20778">
    <property type="entry name" value="SLS1_C"/>
    <property type="match status" value="1"/>
</dbReference>
<keyword evidence="6" id="KW-1185">Reference proteome</keyword>
<feature type="region of interest" description="Disordered" evidence="1">
    <location>
        <begin position="36"/>
        <end position="81"/>
    </location>
</feature>
<evidence type="ECO:0000259" key="3">
    <source>
        <dbReference type="Pfam" id="PF20777"/>
    </source>
</evidence>
<dbReference type="OrthoDB" id="4415835at2759"/>
<dbReference type="Proteomes" id="UP000042958">
    <property type="component" value="Unassembled WGS sequence"/>
</dbReference>
<feature type="domain" description="SLS1 second KH" evidence="3">
    <location>
        <begin position="330"/>
        <end position="383"/>
    </location>
</feature>
<feature type="domain" description="SLS1 N-terminal" evidence="2">
    <location>
        <begin position="136"/>
        <end position="246"/>
    </location>
</feature>
<dbReference type="Pfam" id="PF20776">
    <property type="entry name" value="SLS1_N"/>
    <property type="match status" value="1"/>
</dbReference>
<protein>
    <recommendedName>
        <fullName evidence="7">Respiratory complex assembly protein Rmp1</fullName>
    </recommendedName>
</protein>
<organism evidence="5 6">
    <name type="scientific">Penicillium brasilianum</name>
    <dbReference type="NCBI Taxonomy" id="104259"/>
    <lineage>
        <taxon>Eukaryota</taxon>
        <taxon>Fungi</taxon>
        <taxon>Dikarya</taxon>
        <taxon>Ascomycota</taxon>
        <taxon>Pezizomycotina</taxon>
        <taxon>Eurotiomycetes</taxon>
        <taxon>Eurotiomycetidae</taxon>
        <taxon>Eurotiales</taxon>
        <taxon>Aspergillaceae</taxon>
        <taxon>Penicillium</taxon>
    </lineage>
</organism>
<name>A0A0F7TP33_PENBI</name>
<reference evidence="6" key="1">
    <citation type="journal article" date="2015" name="Genome Announc.">
        <title>Draft genome sequence of the fungus Penicillium brasilianum MG11.</title>
        <authorList>
            <person name="Horn F."/>
            <person name="Linde J."/>
            <person name="Mattern D.J."/>
            <person name="Walther G."/>
            <person name="Guthke R."/>
            <person name="Brakhage A.A."/>
            <person name="Valiante V."/>
        </authorList>
    </citation>
    <scope>NUCLEOTIDE SEQUENCE [LARGE SCALE GENOMIC DNA]</scope>
    <source>
        <strain evidence="6">MG11</strain>
    </source>
</reference>
<evidence type="ECO:0000313" key="5">
    <source>
        <dbReference type="EMBL" id="CEJ56742.1"/>
    </source>
</evidence>
<accession>A0A0F7TP33</accession>
<dbReference type="STRING" id="104259.A0A0F7TP33"/>
<proteinExistence type="predicted"/>
<sequence>MRRHPRSALGSWSSSALPRPFISSCTPWCNSVNIRFQSSSSDSDKPFPSPDESNERAPRRRRRSGRDPKPKRLPLNVDSLGKPGEIVVVPTKRPRTLKDRLRDMQNREDARTQTETQTVTLSSMLEDLEAEYAPLTPSAIHERIESHKASEGLNAKMNESEWEAVRNSLASSFTYAQLSEYIEEHERYESKGDGTAGRWRPGTSAFLHANPELHTGVTNRVATSQDLKGKALLAERILRDCWQLSIADEVGQLDLRLSPALIGLLLNAKHFSFDEVATMHQSSIDITSSLGLVRITGRQNACESMCEIVLDAIARIREEPTGLDTLTSRPDLNQIYPPTLLEWISKTYGVALENGSSQVPEKILYLAENKDGANNARRILNLALHEVTPASVPFSTYFPASEPANIYNYNPEGSVSWLDRQKKWFRWAMHSTQSTETENNPTPLFDGHQTRLSDHLLNLLRQTPVPTPSLGGGLKAHESVTAAVGRCLFTQKPSLENSTITPSQLGKLSLPRTFSTDIPRIINFLASLRPITPVVGAQVHNIRLTPSAAYASLAPTLDIKIASKLGKSLLNPEDSFNVQSIKFIRGSTAVDYLLPENGLDLRFTRTVYHELSGDALEESVEYLDFVRNIESSLRSIIGSAVTSHDSTPLPVFCQVLLPSNFVQPGASTGGSPSITAEYMLPPIQNPRGSALQLYELGDRQLRYSYSETGPFLPARTIDVSLDMRIPSISTQGMDGDQSQPSLETEFHSFYNAACRMAFDIHGSKLLSLQNEDLEPHVMY</sequence>